<feature type="non-terminal residue" evidence="1">
    <location>
        <position position="55"/>
    </location>
</feature>
<dbReference type="Proteomes" id="UP000661077">
    <property type="component" value="Unassembled WGS sequence"/>
</dbReference>
<protein>
    <recommendedName>
        <fullName evidence="4">Transposase</fullName>
    </recommendedName>
</protein>
<keyword evidence="3" id="KW-1185">Reference proteome</keyword>
<dbReference type="EMBL" id="JAEVLS010000014">
    <property type="protein sequence ID" value="MBM0108925.1"/>
    <property type="molecule type" value="Genomic_DNA"/>
</dbReference>
<accession>A0ABS1X6R6</accession>
<evidence type="ECO:0000313" key="2">
    <source>
        <dbReference type="EMBL" id="MBM0108925.1"/>
    </source>
</evidence>
<dbReference type="InterPro" id="IPR036388">
    <property type="entry name" value="WH-like_DNA-bd_sf"/>
</dbReference>
<name>A0ABS1X6R6_9GAMM</name>
<dbReference type="InterPro" id="IPR010921">
    <property type="entry name" value="Trp_repressor/repl_initiator"/>
</dbReference>
<reference evidence="1 3" key="1">
    <citation type="journal article" date="2021" name="Int. J. Syst. Evol. Microbiol.">
        <title>Steroidobacter gossypii sp. nov., isolated from soil of cotton cropping field.</title>
        <authorList>
            <person name="Huang R."/>
            <person name="Yang S."/>
            <person name="Zhen C."/>
            <person name="Liu W."/>
        </authorList>
    </citation>
    <scope>NUCLEOTIDE SEQUENCE [LARGE SCALE GENOMIC DNA]</scope>
    <source>
        <strain evidence="1 3">S1-65</strain>
    </source>
</reference>
<evidence type="ECO:0008006" key="4">
    <source>
        <dbReference type="Google" id="ProtNLM"/>
    </source>
</evidence>
<gene>
    <name evidence="1" type="ORF">JM946_29690</name>
    <name evidence="2" type="ORF">JM946_29715</name>
</gene>
<dbReference type="EMBL" id="JAEVLS010000012">
    <property type="protein sequence ID" value="MBM0108920.1"/>
    <property type="molecule type" value="Genomic_DNA"/>
</dbReference>
<sequence length="55" mass="6162">MAKKSSGANDVERGRWSAKRKSEAVLRLLKGEDLDTLSRELKVNAATLSGWRDIF</sequence>
<dbReference type="SUPFAM" id="SSF48295">
    <property type="entry name" value="TrpR-like"/>
    <property type="match status" value="1"/>
</dbReference>
<organism evidence="1 3">
    <name type="scientific">Steroidobacter gossypii</name>
    <dbReference type="NCBI Taxonomy" id="2805490"/>
    <lineage>
        <taxon>Bacteria</taxon>
        <taxon>Pseudomonadati</taxon>
        <taxon>Pseudomonadota</taxon>
        <taxon>Gammaproteobacteria</taxon>
        <taxon>Steroidobacterales</taxon>
        <taxon>Steroidobacteraceae</taxon>
        <taxon>Steroidobacter</taxon>
    </lineage>
</organism>
<evidence type="ECO:0000313" key="3">
    <source>
        <dbReference type="Proteomes" id="UP000661077"/>
    </source>
</evidence>
<proteinExistence type="predicted"/>
<comment type="caution">
    <text evidence="1">The sequence shown here is derived from an EMBL/GenBank/DDBJ whole genome shotgun (WGS) entry which is preliminary data.</text>
</comment>
<evidence type="ECO:0000313" key="1">
    <source>
        <dbReference type="EMBL" id="MBM0108920.1"/>
    </source>
</evidence>
<dbReference type="Gene3D" id="1.10.10.10">
    <property type="entry name" value="Winged helix-like DNA-binding domain superfamily/Winged helix DNA-binding domain"/>
    <property type="match status" value="1"/>
</dbReference>